<accession>A0A918GY68</accession>
<comment type="caution">
    <text evidence="3">The sequence shown here is derived from an EMBL/GenBank/DDBJ whole genome shotgun (WGS) entry which is preliminary data.</text>
</comment>
<name>A0A918GY68_9ACTN</name>
<keyword evidence="2" id="KW-0812">Transmembrane</keyword>
<proteinExistence type="predicted"/>
<dbReference type="AlphaFoldDB" id="A0A918GY68"/>
<gene>
    <name evidence="3" type="ORF">GCM10014713_05360</name>
</gene>
<evidence type="ECO:0000313" key="3">
    <source>
        <dbReference type="EMBL" id="GGT15489.1"/>
    </source>
</evidence>
<evidence type="ECO:0000256" key="1">
    <source>
        <dbReference type="SAM" id="MobiDB-lite"/>
    </source>
</evidence>
<reference evidence="3" key="2">
    <citation type="submission" date="2020-09" db="EMBL/GenBank/DDBJ databases">
        <authorList>
            <person name="Sun Q."/>
            <person name="Ohkuma M."/>
        </authorList>
    </citation>
    <scope>NUCLEOTIDE SEQUENCE</scope>
    <source>
        <strain evidence="3">JCM 3172</strain>
    </source>
</reference>
<sequence>MTSSARAAARSAPSAPAGPRAARRRRRRAGLLVAAGGAAEIVIAVLVLIPACRAAGAWPAAGLVCGYQLCHLDALRHARRDHPSVLGRPFGAVLRVVVNLGYTGWAVAVALTA</sequence>
<dbReference type="EMBL" id="BMQQ01000001">
    <property type="protein sequence ID" value="GGT15489.1"/>
    <property type="molecule type" value="Genomic_DNA"/>
</dbReference>
<feature type="compositionally biased region" description="Low complexity" evidence="1">
    <location>
        <begin position="1"/>
        <end position="20"/>
    </location>
</feature>
<feature type="region of interest" description="Disordered" evidence="1">
    <location>
        <begin position="1"/>
        <end position="23"/>
    </location>
</feature>
<evidence type="ECO:0000256" key="2">
    <source>
        <dbReference type="SAM" id="Phobius"/>
    </source>
</evidence>
<keyword evidence="2" id="KW-0472">Membrane</keyword>
<protein>
    <submittedName>
        <fullName evidence="3">Uncharacterized protein</fullName>
    </submittedName>
</protein>
<organism evidence="3 4">
    <name type="scientific">Streptomyces purpureus</name>
    <dbReference type="NCBI Taxonomy" id="1951"/>
    <lineage>
        <taxon>Bacteria</taxon>
        <taxon>Bacillati</taxon>
        <taxon>Actinomycetota</taxon>
        <taxon>Actinomycetes</taxon>
        <taxon>Kitasatosporales</taxon>
        <taxon>Streptomycetaceae</taxon>
        <taxon>Streptomyces</taxon>
    </lineage>
</organism>
<reference evidence="3" key="1">
    <citation type="journal article" date="2014" name="Int. J. Syst. Evol. Microbiol.">
        <title>Complete genome sequence of Corynebacterium casei LMG S-19264T (=DSM 44701T), isolated from a smear-ripened cheese.</title>
        <authorList>
            <consortium name="US DOE Joint Genome Institute (JGI-PGF)"/>
            <person name="Walter F."/>
            <person name="Albersmeier A."/>
            <person name="Kalinowski J."/>
            <person name="Ruckert C."/>
        </authorList>
    </citation>
    <scope>NUCLEOTIDE SEQUENCE</scope>
    <source>
        <strain evidence="3">JCM 3172</strain>
    </source>
</reference>
<feature type="transmembrane region" description="Helical" evidence="2">
    <location>
        <begin position="29"/>
        <end position="49"/>
    </location>
</feature>
<keyword evidence="4" id="KW-1185">Reference proteome</keyword>
<dbReference type="Proteomes" id="UP000619486">
    <property type="component" value="Unassembled WGS sequence"/>
</dbReference>
<evidence type="ECO:0000313" key="4">
    <source>
        <dbReference type="Proteomes" id="UP000619486"/>
    </source>
</evidence>
<keyword evidence="2" id="KW-1133">Transmembrane helix</keyword>
<feature type="transmembrane region" description="Helical" evidence="2">
    <location>
        <begin position="92"/>
        <end position="111"/>
    </location>
</feature>